<dbReference type="EMBL" id="LR746267">
    <property type="protein sequence ID" value="CAA7395368.1"/>
    <property type="molecule type" value="Genomic_DNA"/>
</dbReference>
<keyword evidence="3" id="KW-1185">Reference proteome</keyword>
<protein>
    <submittedName>
        <fullName evidence="2">Uncharacterized protein</fullName>
    </submittedName>
</protein>
<evidence type="ECO:0000313" key="2">
    <source>
        <dbReference type="EMBL" id="CAA7395368.1"/>
    </source>
</evidence>
<evidence type="ECO:0000313" key="1">
    <source>
        <dbReference type="EMBL" id="CAA2619349.1"/>
    </source>
</evidence>
<proteinExistence type="predicted"/>
<sequence>MVPAPTVRTHGASFRTLPRWGPRLPAAQLTKIPLSTADRVAMAMSFRWNSPVGSVMARQITSTRSLIASSMAATRPDAMLAR</sequence>
<organism evidence="2 3">
    <name type="scientific">Spirodela intermedia</name>
    <name type="common">Intermediate duckweed</name>
    <dbReference type="NCBI Taxonomy" id="51605"/>
    <lineage>
        <taxon>Eukaryota</taxon>
        <taxon>Viridiplantae</taxon>
        <taxon>Streptophyta</taxon>
        <taxon>Embryophyta</taxon>
        <taxon>Tracheophyta</taxon>
        <taxon>Spermatophyta</taxon>
        <taxon>Magnoliopsida</taxon>
        <taxon>Liliopsida</taxon>
        <taxon>Araceae</taxon>
        <taxon>Lemnoideae</taxon>
        <taxon>Spirodela</taxon>
    </lineage>
</organism>
<reference evidence="2" key="1">
    <citation type="submission" date="2020-02" db="EMBL/GenBank/DDBJ databases">
        <authorList>
            <person name="Scholz U."/>
            <person name="Mascher M."/>
            <person name="Fiebig A."/>
        </authorList>
    </citation>
    <scope>NUCLEOTIDE SEQUENCE</scope>
</reference>
<gene>
    <name evidence="1" type="ORF">SI7747_04005516</name>
    <name evidence="2" type="ORF">SI8410_04006029</name>
</gene>
<evidence type="ECO:0000313" key="3">
    <source>
        <dbReference type="Proteomes" id="UP000663760"/>
    </source>
</evidence>
<dbReference type="EMBL" id="LR743591">
    <property type="protein sequence ID" value="CAA2619349.1"/>
    <property type="molecule type" value="Genomic_DNA"/>
</dbReference>
<dbReference type="AlphaFoldDB" id="A0A7I8KE52"/>
<name>A0A7I8KE52_SPIIN</name>
<dbReference type="Proteomes" id="UP000663760">
    <property type="component" value="Chromosome 4"/>
</dbReference>
<accession>A0A7I8KE52</accession>